<accession>A0ABW1EET2</accession>
<dbReference type="Proteomes" id="UP001596091">
    <property type="component" value="Unassembled WGS sequence"/>
</dbReference>
<feature type="domain" description="DUF6596" evidence="1">
    <location>
        <begin position="36"/>
        <end position="103"/>
    </location>
</feature>
<reference evidence="3" key="1">
    <citation type="journal article" date="2019" name="Int. J. Syst. Evol. Microbiol.">
        <title>The Global Catalogue of Microorganisms (GCM) 10K type strain sequencing project: providing services to taxonomists for standard genome sequencing and annotation.</title>
        <authorList>
            <consortium name="The Broad Institute Genomics Platform"/>
            <consortium name="The Broad Institute Genome Sequencing Center for Infectious Disease"/>
            <person name="Wu L."/>
            <person name="Ma J."/>
        </authorList>
    </citation>
    <scope>NUCLEOTIDE SEQUENCE [LARGE SCALE GENOMIC DNA]</scope>
    <source>
        <strain evidence="3">JCM 4087</strain>
    </source>
</reference>
<evidence type="ECO:0000259" key="1">
    <source>
        <dbReference type="Pfam" id="PF20239"/>
    </source>
</evidence>
<comment type="caution">
    <text evidence="2">The sequence shown here is derived from an EMBL/GenBank/DDBJ whole genome shotgun (WGS) entry which is preliminary data.</text>
</comment>
<dbReference type="InterPro" id="IPR046531">
    <property type="entry name" value="DUF6596"/>
</dbReference>
<name>A0ABW1EET2_9BACT</name>
<dbReference type="PANTHER" id="PTHR47756">
    <property type="entry name" value="BLL6612 PROTEIN-RELATED"/>
    <property type="match status" value="1"/>
</dbReference>
<organism evidence="2 3">
    <name type="scientific">Acidicapsa dinghuensis</name>
    <dbReference type="NCBI Taxonomy" id="2218256"/>
    <lineage>
        <taxon>Bacteria</taxon>
        <taxon>Pseudomonadati</taxon>
        <taxon>Acidobacteriota</taxon>
        <taxon>Terriglobia</taxon>
        <taxon>Terriglobales</taxon>
        <taxon>Acidobacteriaceae</taxon>
        <taxon>Acidicapsa</taxon>
    </lineage>
</organism>
<keyword evidence="3" id="KW-1185">Reference proteome</keyword>
<dbReference type="PANTHER" id="PTHR47756:SF1">
    <property type="entry name" value="BLL0085 PROTEIN"/>
    <property type="match status" value="1"/>
</dbReference>
<protein>
    <submittedName>
        <fullName evidence="2">DUF6596 domain-containing protein</fullName>
    </submittedName>
</protein>
<dbReference type="RefSeq" id="WP_263337594.1">
    <property type="nucleotide sequence ID" value="NZ_JAGSYH010000004.1"/>
</dbReference>
<dbReference type="Pfam" id="PF20239">
    <property type="entry name" value="DUF6596"/>
    <property type="match status" value="1"/>
</dbReference>
<evidence type="ECO:0000313" key="3">
    <source>
        <dbReference type="Proteomes" id="UP001596091"/>
    </source>
</evidence>
<proteinExistence type="predicted"/>
<sequence length="116" mass="12597">MFSTRFFTACHPVLPEEGRIALTLRLIGGLTTTEIASGDEWMREPLSEEAPRLAHARATSPEESEVHALLALMELNGSRTAGRRGSNGEAVLLPDQDRSLWAGSLGGVKRFNAPLQ</sequence>
<evidence type="ECO:0000313" key="2">
    <source>
        <dbReference type="EMBL" id="MFC5861863.1"/>
    </source>
</evidence>
<gene>
    <name evidence="2" type="ORF">ACFPT7_06130</name>
</gene>
<dbReference type="EMBL" id="JBHSPH010000002">
    <property type="protein sequence ID" value="MFC5861863.1"/>
    <property type="molecule type" value="Genomic_DNA"/>
</dbReference>